<dbReference type="EMBL" id="PPSK01000002">
    <property type="protein sequence ID" value="POB05804.1"/>
    <property type="molecule type" value="Genomic_DNA"/>
</dbReference>
<evidence type="ECO:0000259" key="1">
    <source>
        <dbReference type="Pfam" id="PF02770"/>
    </source>
</evidence>
<keyword evidence="3" id="KW-1185">Reference proteome</keyword>
<protein>
    <recommendedName>
        <fullName evidence="1">Acyl-CoA oxidase/dehydrogenase middle domain-containing protein</fullName>
    </recommendedName>
</protein>
<evidence type="ECO:0000313" key="3">
    <source>
        <dbReference type="Proteomes" id="UP000243451"/>
    </source>
</evidence>
<gene>
    <name evidence="2" type="ORF">C1949_03735</name>
</gene>
<dbReference type="OrthoDB" id="4568976at2"/>
<dbReference type="AlphaFoldDB" id="A0A2P4EZ87"/>
<dbReference type="GO" id="GO:0016627">
    <property type="term" value="F:oxidoreductase activity, acting on the CH-CH group of donors"/>
    <property type="evidence" value="ECO:0007669"/>
    <property type="project" value="InterPro"/>
</dbReference>
<evidence type="ECO:0000313" key="2">
    <source>
        <dbReference type="EMBL" id="POB05804.1"/>
    </source>
</evidence>
<dbReference type="Pfam" id="PF02770">
    <property type="entry name" value="Acyl-CoA_dh_M"/>
    <property type="match status" value="1"/>
</dbReference>
<accession>A0A2P4EZ87</accession>
<feature type="domain" description="Acyl-CoA oxidase/dehydrogenase middle" evidence="1">
    <location>
        <begin position="83"/>
        <end position="175"/>
    </location>
</feature>
<comment type="caution">
    <text evidence="2">The sequence shown here is derived from an EMBL/GenBank/DDBJ whole genome shotgun (WGS) entry which is preliminary data.</text>
</comment>
<dbReference type="Gene3D" id="2.40.110.10">
    <property type="entry name" value="Butyryl-CoA Dehydrogenase, subunit A, domain 2"/>
    <property type="match status" value="1"/>
</dbReference>
<dbReference type="SUPFAM" id="SSF56645">
    <property type="entry name" value="Acyl-CoA dehydrogenase NM domain-like"/>
    <property type="match status" value="1"/>
</dbReference>
<dbReference type="InterPro" id="IPR009100">
    <property type="entry name" value="AcylCoA_DH/oxidase_NM_dom_sf"/>
</dbReference>
<dbReference type="InterPro" id="IPR046373">
    <property type="entry name" value="Acyl-CoA_Oxase/DH_mid-dom_sf"/>
</dbReference>
<reference evidence="2 3" key="1">
    <citation type="submission" date="2018-01" db="EMBL/GenBank/DDBJ databases">
        <title>Draft genome of the type strain Pseudomonas oceani DSM 100277 isolated from the deep water in Okinawa trough, northwestern Pacific Ocean.</title>
        <authorList>
            <person name="Gomila M."/>
            <person name="Mulet M."/>
            <person name="Garcia-Valdes E."/>
            <person name="Lalucat J."/>
        </authorList>
    </citation>
    <scope>NUCLEOTIDE SEQUENCE [LARGE SCALE GENOMIC DNA]</scope>
    <source>
        <strain evidence="2 3">DSM 100277</strain>
    </source>
</reference>
<sequence length="310" mass="33503">MSVSAFSPVPWCLKAPVEAPSMETADDWLANWRQLPLNELSPFALAVMGGFQADRAAWAFSAGYEAALRAMFPQISGGGLHGFSLSEEGVRSPRDLQTLWQADDAGGIRLSGNKGWVPLPSHCEAYFVVCRASGPQGALSVVCVPATADGVSMSPRNPAAFMPELPAARMQLQDVVLDASAMLPGDGWADYARPFGALEELYVSAALMGYLLREGRARDWPQAMLRQMLAAITLLERVATEAGSDQSLVLLAGATEWVRSLMNQATAQWAEQPGDEAGQRWTRDQSVQRMWAAFGAKRGDRAWQALTAKS</sequence>
<name>A0A2P4EZ87_9GAMM</name>
<proteinExistence type="predicted"/>
<dbReference type="InterPro" id="IPR006091">
    <property type="entry name" value="Acyl-CoA_Oxase/DH_mid-dom"/>
</dbReference>
<dbReference type="Proteomes" id="UP000243451">
    <property type="component" value="Unassembled WGS sequence"/>
</dbReference>
<organism evidence="2 3">
    <name type="scientific">Halopseudomonas oceani</name>
    <dbReference type="NCBI Taxonomy" id="1708783"/>
    <lineage>
        <taxon>Bacteria</taxon>
        <taxon>Pseudomonadati</taxon>
        <taxon>Pseudomonadota</taxon>
        <taxon>Gammaproteobacteria</taxon>
        <taxon>Pseudomonadales</taxon>
        <taxon>Pseudomonadaceae</taxon>
        <taxon>Halopseudomonas</taxon>
    </lineage>
</organism>